<evidence type="ECO:0008006" key="5">
    <source>
        <dbReference type="Google" id="ProtNLM"/>
    </source>
</evidence>
<evidence type="ECO:0000313" key="4">
    <source>
        <dbReference type="Proteomes" id="UP000824130"/>
    </source>
</evidence>
<feature type="region of interest" description="Disordered" evidence="1">
    <location>
        <begin position="46"/>
        <end position="80"/>
    </location>
</feature>
<sequence>MFRDTRRKKLRNRIIFSVVGAFVLSFGVWLNYQSAVDNDAAEEAAQKVRVEEDEKAETETSGKKETISEGEETGTAGEPESYLIKEVDGVVKVFICDEKGNKELYLITSIPFDLLSENDQQLFVDGVTIETEEDLGEFLQNFDS</sequence>
<protein>
    <recommendedName>
        <fullName evidence="5">Bypass of forespore C C-terminal domain-containing protein</fullName>
    </recommendedName>
</protein>
<keyword evidence="2" id="KW-0812">Transmembrane</keyword>
<evidence type="ECO:0000313" key="3">
    <source>
        <dbReference type="EMBL" id="HIU95671.1"/>
    </source>
</evidence>
<evidence type="ECO:0000256" key="2">
    <source>
        <dbReference type="SAM" id="Phobius"/>
    </source>
</evidence>
<reference evidence="3" key="2">
    <citation type="journal article" date="2021" name="PeerJ">
        <title>Extensive microbial diversity within the chicken gut microbiome revealed by metagenomics and culture.</title>
        <authorList>
            <person name="Gilroy R."/>
            <person name="Ravi A."/>
            <person name="Getino M."/>
            <person name="Pursley I."/>
            <person name="Horton D.L."/>
            <person name="Alikhan N.F."/>
            <person name="Baker D."/>
            <person name="Gharbi K."/>
            <person name="Hall N."/>
            <person name="Watson M."/>
            <person name="Adriaenssens E.M."/>
            <person name="Foster-Nyarko E."/>
            <person name="Jarju S."/>
            <person name="Secka A."/>
            <person name="Antonio M."/>
            <person name="Oren A."/>
            <person name="Chaudhuri R.R."/>
            <person name="La Ragione R."/>
            <person name="Hildebrand F."/>
            <person name="Pallen M.J."/>
        </authorList>
    </citation>
    <scope>NUCLEOTIDE SEQUENCE</scope>
    <source>
        <strain evidence="3">ChiSjej4B22-8349</strain>
    </source>
</reference>
<name>A0A9D1N6S5_9FIRM</name>
<keyword evidence="2" id="KW-1133">Transmembrane helix</keyword>
<evidence type="ECO:0000256" key="1">
    <source>
        <dbReference type="SAM" id="MobiDB-lite"/>
    </source>
</evidence>
<accession>A0A9D1N6S5</accession>
<proteinExistence type="predicted"/>
<keyword evidence="2" id="KW-0472">Membrane</keyword>
<dbReference type="AlphaFoldDB" id="A0A9D1N6S5"/>
<feature type="transmembrane region" description="Helical" evidence="2">
    <location>
        <begin position="12"/>
        <end position="32"/>
    </location>
</feature>
<dbReference type="EMBL" id="DVOB01000068">
    <property type="protein sequence ID" value="HIU95671.1"/>
    <property type="molecule type" value="Genomic_DNA"/>
</dbReference>
<organism evidence="3 4">
    <name type="scientific">Candidatus Allocopromorpha excrementipullorum</name>
    <dbReference type="NCBI Taxonomy" id="2840743"/>
    <lineage>
        <taxon>Bacteria</taxon>
        <taxon>Bacillati</taxon>
        <taxon>Bacillota</taxon>
        <taxon>Clostridia</taxon>
        <taxon>Eubacteriales</taxon>
        <taxon>Eubacteriaceae</taxon>
        <taxon>Eubacteriaceae incertae sedis</taxon>
        <taxon>Candidatus Allocopromorpha</taxon>
    </lineage>
</organism>
<comment type="caution">
    <text evidence="3">The sequence shown here is derived from an EMBL/GenBank/DDBJ whole genome shotgun (WGS) entry which is preliminary data.</text>
</comment>
<dbReference type="Proteomes" id="UP000824130">
    <property type="component" value="Unassembled WGS sequence"/>
</dbReference>
<feature type="compositionally biased region" description="Basic and acidic residues" evidence="1">
    <location>
        <begin position="46"/>
        <end position="67"/>
    </location>
</feature>
<gene>
    <name evidence="3" type="ORF">IAD25_03040</name>
</gene>
<reference evidence="3" key="1">
    <citation type="submission" date="2020-10" db="EMBL/GenBank/DDBJ databases">
        <authorList>
            <person name="Gilroy R."/>
        </authorList>
    </citation>
    <scope>NUCLEOTIDE SEQUENCE</scope>
    <source>
        <strain evidence="3">ChiSjej4B22-8349</strain>
    </source>
</reference>